<gene>
    <name evidence="8" type="primary">PEX30</name>
    <name evidence="8" type="ORF">DBV05_g4276</name>
</gene>
<feature type="compositionally biased region" description="Basic and acidic residues" evidence="5">
    <location>
        <begin position="530"/>
        <end position="547"/>
    </location>
</feature>
<evidence type="ECO:0000256" key="2">
    <source>
        <dbReference type="ARBA" id="ARBA00022692"/>
    </source>
</evidence>
<feature type="transmembrane region" description="Helical" evidence="6">
    <location>
        <begin position="203"/>
        <end position="221"/>
    </location>
</feature>
<dbReference type="SMART" id="SM00693">
    <property type="entry name" value="DysFN"/>
    <property type="match status" value="1"/>
</dbReference>
<dbReference type="GO" id="GO:0005778">
    <property type="term" value="C:peroxisomal membrane"/>
    <property type="evidence" value="ECO:0007669"/>
    <property type="project" value="TreeGrafter"/>
</dbReference>
<accession>A0A5N5DIM9</accession>
<keyword evidence="2 6" id="KW-0812">Transmembrane</keyword>
<dbReference type="GO" id="GO:0007031">
    <property type="term" value="P:peroxisome organization"/>
    <property type="evidence" value="ECO:0007669"/>
    <property type="project" value="UniProtKB-ARBA"/>
</dbReference>
<proteinExistence type="predicted"/>
<dbReference type="PANTHER" id="PTHR31679">
    <property type="entry name" value="PEROXISOMAL MEMBRANE PROTEIN PEX30-RELATED"/>
    <property type="match status" value="1"/>
</dbReference>
<feature type="region of interest" description="Disordered" evidence="5">
    <location>
        <begin position="276"/>
        <end position="298"/>
    </location>
</feature>
<dbReference type="Proteomes" id="UP000325902">
    <property type="component" value="Unassembled WGS sequence"/>
</dbReference>
<evidence type="ECO:0000256" key="6">
    <source>
        <dbReference type="SAM" id="Phobius"/>
    </source>
</evidence>
<evidence type="ECO:0000259" key="7">
    <source>
        <dbReference type="SMART" id="SM00693"/>
    </source>
</evidence>
<organism evidence="8 9">
    <name type="scientific">Lasiodiplodia theobromae</name>
    <dbReference type="NCBI Taxonomy" id="45133"/>
    <lineage>
        <taxon>Eukaryota</taxon>
        <taxon>Fungi</taxon>
        <taxon>Dikarya</taxon>
        <taxon>Ascomycota</taxon>
        <taxon>Pezizomycotina</taxon>
        <taxon>Dothideomycetes</taxon>
        <taxon>Dothideomycetes incertae sedis</taxon>
        <taxon>Botryosphaeriales</taxon>
        <taxon>Botryosphaeriaceae</taxon>
        <taxon>Lasiodiplodia</taxon>
    </lineage>
</organism>
<feature type="compositionally biased region" description="Basic and acidic residues" evidence="5">
    <location>
        <begin position="474"/>
        <end position="483"/>
    </location>
</feature>
<name>A0A5N5DIM9_9PEZI</name>
<dbReference type="InterPro" id="IPR052646">
    <property type="entry name" value="Peroxisomal_PEX28-32"/>
</dbReference>
<dbReference type="PANTHER" id="PTHR31679:SF2">
    <property type="entry name" value="PEROXISOMAL MEMBRANE PROTEIN PEX30-RELATED"/>
    <property type="match status" value="1"/>
</dbReference>
<comment type="caution">
    <text evidence="8">The sequence shown here is derived from an EMBL/GenBank/DDBJ whole genome shotgun (WGS) entry which is preliminary data.</text>
</comment>
<keyword evidence="9" id="KW-1185">Reference proteome</keyword>
<evidence type="ECO:0000313" key="8">
    <source>
        <dbReference type="EMBL" id="KAB2577181.1"/>
    </source>
</evidence>
<feature type="region of interest" description="Disordered" evidence="5">
    <location>
        <begin position="1"/>
        <end position="22"/>
    </location>
</feature>
<comment type="subcellular location">
    <subcellularLocation>
        <location evidence="1">Endomembrane system</location>
        <topology evidence="1">Multi-pass membrane protein</topology>
    </subcellularLocation>
</comment>
<feature type="region of interest" description="Disordered" evidence="5">
    <location>
        <begin position="434"/>
        <end position="547"/>
    </location>
</feature>
<feature type="compositionally biased region" description="Acidic residues" evidence="5">
    <location>
        <begin position="511"/>
        <end position="521"/>
    </location>
</feature>
<keyword evidence="4 6" id="KW-0472">Membrane</keyword>
<dbReference type="GO" id="GO:0012505">
    <property type="term" value="C:endomembrane system"/>
    <property type="evidence" value="ECO:0007669"/>
    <property type="project" value="UniProtKB-SubCell"/>
</dbReference>
<evidence type="ECO:0000256" key="3">
    <source>
        <dbReference type="ARBA" id="ARBA00022989"/>
    </source>
</evidence>
<dbReference type="InterPro" id="IPR006614">
    <property type="entry name" value="Peroxin/Ferlin"/>
</dbReference>
<feature type="compositionally biased region" description="Low complexity" evidence="5">
    <location>
        <begin position="1"/>
        <end position="13"/>
    </location>
</feature>
<dbReference type="AlphaFoldDB" id="A0A5N5DIM9"/>
<feature type="compositionally biased region" description="Basic residues" evidence="5">
    <location>
        <begin position="484"/>
        <end position="495"/>
    </location>
</feature>
<evidence type="ECO:0000256" key="4">
    <source>
        <dbReference type="ARBA" id="ARBA00023136"/>
    </source>
</evidence>
<evidence type="ECO:0000256" key="1">
    <source>
        <dbReference type="ARBA" id="ARBA00004127"/>
    </source>
</evidence>
<sequence>MSPSSNPSKSASPGAGDPNPPTFAAFSPATLGHLPAATKQRSTILVHQKSPLLAATPPQVTRALAYSHPFLLPLNKLVGLLSWTTGDPWESFLFIAAFWAVTLYGGTIIRLAGPIVAVAGIILGMYTRRYSPLSSTGWTGEKSKGHKRGASVASESHQKSLEDIVDTLKLFTSRCNILLDPFIRLTDFLSTQRTATSATTRPALTTLFIRILFLTPVWLALTLPPLRLLTTRRIVLAFGTMILSWHSRPARVTRIILWRSRLVRRSLALITGLDVGEPEPTAPGSERGRPPPLPPRRKDANAIAASLAAKHRAVSPGVRFTFALFENQRRWLGIGWTSSLLAYERAPWTDEHLNPAPEKDHFDLPEVDGGHARWRWVEGSEWRVEGAESEGDDDNRGWIYYDNKWRDGRRGQDGWGRYTRRRKWCRDAELVEITPSTEITPSPTPKPPLNDDPSFSEADTARPEETPSEYSMSTRDETGSDGKVRKRRWFGRRPSRAASEKSIATGSIDGGDVDLQNDDEDVHTPLRYHATRESEWGLGDEARMDLG</sequence>
<feature type="transmembrane region" description="Helical" evidence="6">
    <location>
        <begin position="92"/>
        <end position="125"/>
    </location>
</feature>
<dbReference type="EMBL" id="VCHE01000019">
    <property type="protein sequence ID" value="KAB2577181.1"/>
    <property type="molecule type" value="Genomic_DNA"/>
</dbReference>
<evidence type="ECO:0000313" key="9">
    <source>
        <dbReference type="Proteomes" id="UP000325902"/>
    </source>
</evidence>
<protein>
    <submittedName>
        <fullName evidence="8">Peroxisomal membrane protein PEX30</fullName>
    </submittedName>
</protein>
<dbReference type="InterPro" id="IPR010482">
    <property type="entry name" value="TECPR1-like_DysF"/>
</dbReference>
<dbReference type="Pfam" id="PF06398">
    <property type="entry name" value="Pex24p"/>
    <property type="match status" value="1"/>
</dbReference>
<feature type="domain" description="Peroxin/Ferlin" evidence="7">
    <location>
        <begin position="317"/>
        <end position="385"/>
    </location>
</feature>
<dbReference type="OrthoDB" id="5586090at2759"/>
<evidence type="ECO:0000256" key="5">
    <source>
        <dbReference type="SAM" id="MobiDB-lite"/>
    </source>
</evidence>
<keyword evidence="3 6" id="KW-1133">Transmembrane helix</keyword>
<reference evidence="8 9" key="1">
    <citation type="journal article" date="2019" name="Sci. Rep.">
        <title>A multi-omics analysis of the grapevine pathogen Lasiodiplodia theobromae reveals that temperature affects the expression of virulence- and pathogenicity-related genes.</title>
        <authorList>
            <person name="Felix C."/>
            <person name="Meneses R."/>
            <person name="Goncalves M.F.M."/>
            <person name="Tilleman L."/>
            <person name="Duarte A.S."/>
            <person name="Jorrin-Novo J.V."/>
            <person name="Van de Peer Y."/>
            <person name="Deforce D."/>
            <person name="Van Nieuwerburgh F."/>
            <person name="Esteves A.C."/>
            <person name="Alves A."/>
        </authorList>
    </citation>
    <scope>NUCLEOTIDE SEQUENCE [LARGE SCALE GENOMIC DNA]</scope>
    <source>
        <strain evidence="8 9">LA-SOL3</strain>
    </source>
</reference>